<reference evidence="3" key="1">
    <citation type="submission" date="2014-04" db="EMBL/GenBank/DDBJ databases">
        <title>Evolutionary Origins and Diversification of the Mycorrhizal Mutualists.</title>
        <authorList>
            <consortium name="DOE Joint Genome Institute"/>
            <consortium name="Mycorrhizal Genomics Consortium"/>
            <person name="Kohler A."/>
            <person name="Kuo A."/>
            <person name="Nagy L.G."/>
            <person name="Floudas D."/>
            <person name="Copeland A."/>
            <person name="Barry K.W."/>
            <person name="Cichocki N."/>
            <person name="Veneault-Fourrey C."/>
            <person name="LaButti K."/>
            <person name="Lindquist E.A."/>
            <person name="Lipzen A."/>
            <person name="Lundell T."/>
            <person name="Morin E."/>
            <person name="Murat C."/>
            <person name="Riley R."/>
            <person name="Ohm R."/>
            <person name="Sun H."/>
            <person name="Tunlid A."/>
            <person name="Henrissat B."/>
            <person name="Grigoriev I.V."/>
            <person name="Hibbett D.S."/>
            <person name="Martin F."/>
        </authorList>
    </citation>
    <scope>NUCLEOTIDE SEQUENCE [LARGE SCALE GENOMIC DNA]</scope>
    <source>
        <strain evidence="3">FD-334 SS-4</strain>
    </source>
</reference>
<keyword evidence="3" id="KW-1185">Reference proteome</keyword>
<dbReference type="STRING" id="945553.A0A0D2NK69"/>
<organism evidence="2 3">
    <name type="scientific">Hypholoma sublateritium (strain FD-334 SS-4)</name>
    <dbReference type="NCBI Taxonomy" id="945553"/>
    <lineage>
        <taxon>Eukaryota</taxon>
        <taxon>Fungi</taxon>
        <taxon>Dikarya</taxon>
        <taxon>Basidiomycota</taxon>
        <taxon>Agaricomycotina</taxon>
        <taxon>Agaricomycetes</taxon>
        <taxon>Agaricomycetidae</taxon>
        <taxon>Agaricales</taxon>
        <taxon>Agaricineae</taxon>
        <taxon>Strophariaceae</taxon>
        <taxon>Hypholoma</taxon>
    </lineage>
</organism>
<protein>
    <submittedName>
        <fullName evidence="2">Uncharacterized protein</fullName>
    </submittedName>
</protein>
<evidence type="ECO:0000256" key="1">
    <source>
        <dbReference type="SAM" id="MobiDB-lite"/>
    </source>
</evidence>
<proteinExistence type="predicted"/>
<dbReference type="AlphaFoldDB" id="A0A0D2NK69"/>
<gene>
    <name evidence="2" type="ORF">HYPSUDRAFT_143937</name>
</gene>
<dbReference type="OrthoDB" id="3160134at2759"/>
<name>A0A0D2NK69_HYPSF</name>
<evidence type="ECO:0000313" key="2">
    <source>
        <dbReference type="EMBL" id="KJA19284.1"/>
    </source>
</evidence>
<dbReference type="EMBL" id="KN817579">
    <property type="protein sequence ID" value="KJA19284.1"/>
    <property type="molecule type" value="Genomic_DNA"/>
</dbReference>
<dbReference type="InterPro" id="IPR046521">
    <property type="entry name" value="DUF6698"/>
</dbReference>
<feature type="region of interest" description="Disordered" evidence="1">
    <location>
        <begin position="1"/>
        <end position="35"/>
    </location>
</feature>
<evidence type="ECO:0000313" key="3">
    <source>
        <dbReference type="Proteomes" id="UP000054270"/>
    </source>
</evidence>
<dbReference type="Proteomes" id="UP000054270">
    <property type="component" value="Unassembled WGS sequence"/>
</dbReference>
<dbReference type="Pfam" id="PF20414">
    <property type="entry name" value="DUF6698"/>
    <property type="match status" value="1"/>
</dbReference>
<accession>A0A0D2NK69</accession>
<sequence length="368" mass="40814">MPNNENNPPARPSEIQTDALQLGPRKKPRTTDPLVHHGRHFGRSIHALCNIHALINNGIIRMGERSEEPEEAFTAHERREHKVFLLLLKGVPGLEERIMTSSEEEVHIIAVLLQRGASSARSDDTKSLKSAIVDWLLPAGEPLIPPIGRNSKIERGFNHEKTGSLLCPAGVDWNDQEIKQKLRTGEFSVSGDQWPIFLYASYEYDDANPWKGLLQSTILVKAFKHIFTSPSSVEREAKATRSGNARIHGMTSVTHASIAYAATQARLHLAALITARFALSSSSVFSRSDTITDSERFYNSLFDFLQDPDEVHEVNALLSWWNRQVFPNYTANAKPVSKNSALAKIKAKRAALKQAALRDVNASAASGN</sequence>